<dbReference type="PANTHER" id="PTHR31866">
    <property type="entry name" value="GENE 4779-RELATED"/>
    <property type="match status" value="1"/>
</dbReference>
<dbReference type="EMBL" id="AAGW02057509">
    <property type="status" value="NOT_ANNOTATED_CDS"/>
    <property type="molecule type" value="Genomic_DNA"/>
</dbReference>
<sequence>MSSHSKASGFSEDIGLKSEEQTVCGSSGALRAAGQSWDLGLPERDEGQEQDQGEGRGESGPSSPQTFNLPLELDSDSEPELRMIQEGEGVLPGCEARPTTPASDGEGPVDSMSQVAEACAAIVRLLSDPDAGALSRFPDAESTCAETGAICVRFEADASSKAMLDPSSVETLQACAAPPYMSASGTGQIWDSRKRRVDRSHLSISMIVQRACRDGLVGLPFRLTSSDDLGIMQPRRVSIPQERRGLFKCSSSETLVGNPRCSIFLSRENFPHISVRLLTSTLWGFTWTMERQRVREVASIISKKMQSDGEGRPSCLGAGAAAASGAGGLPHATPKKELVQKQKSLGIDTNVVLGTAFAPWGHRESIAPMASVSFPKVSLPEKSSMVSLLHGGSKKSSQGCARKKRGTRRKRDFQAVVRGDGGLSRDPVPKTQLPAHMAGTSSQSSHRGEFSSGNPNTRDHPVGANWQPLSPSWGDIIPRSPALSGDLELPVLPRRTERPQLPPGIEGCPKCVVLQKEIEDLRKELAVMWAFAEKLQTL</sequence>
<reference evidence="2" key="2">
    <citation type="submission" date="2025-08" db="UniProtKB">
        <authorList>
            <consortium name="Ensembl"/>
        </authorList>
    </citation>
    <scope>IDENTIFICATION</scope>
    <source>
        <strain evidence="2">Thorbecke</strain>
    </source>
</reference>
<dbReference type="GeneID" id="103351869"/>
<reference evidence="2" key="3">
    <citation type="submission" date="2025-09" db="UniProtKB">
        <authorList>
            <consortium name="Ensembl"/>
        </authorList>
    </citation>
    <scope>IDENTIFICATION</scope>
    <source>
        <strain evidence="2">Thorbecke</strain>
    </source>
</reference>
<feature type="region of interest" description="Disordered" evidence="1">
    <location>
        <begin position="1"/>
        <end position="72"/>
    </location>
</feature>
<evidence type="ECO:0000313" key="2">
    <source>
        <dbReference type="Ensembl" id="ENSOCUP00000026254.1"/>
    </source>
</evidence>
<feature type="compositionally biased region" description="Polar residues" evidence="1">
    <location>
        <begin position="439"/>
        <end position="456"/>
    </location>
</feature>
<name>U3KLZ6_RABIT</name>
<proteinExistence type="predicted"/>
<dbReference type="Pfam" id="PF15483">
    <property type="entry name" value="DUF4641"/>
    <property type="match status" value="1"/>
</dbReference>
<dbReference type="HOGENOM" id="CLU_037026_1_0_1"/>
<evidence type="ECO:0000313" key="3">
    <source>
        <dbReference type="Proteomes" id="UP000001811"/>
    </source>
</evidence>
<feature type="compositionally biased region" description="Basic and acidic residues" evidence="1">
    <location>
        <begin position="41"/>
        <end position="57"/>
    </location>
</feature>
<dbReference type="GeneTree" id="ENSGT00390000015252"/>
<dbReference type="KEGG" id="ocu:103351869"/>
<feature type="compositionally biased region" description="Basic residues" evidence="1">
    <location>
        <begin position="401"/>
        <end position="411"/>
    </location>
</feature>
<dbReference type="PANTHER" id="PTHR31866:SF1">
    <property type="entry name" value="GENE 4779-RELATED"/>
    <property type="match status" value="1"/>
</dbReference>
<gene>
    <name evidence="2" type="primary">LOC103351869</name>
</gene>
<organism evidence="2 3">
    <name type="scientific">Oryctolagus cuniculus</name>
    <name type="common">Rabbit</name>
    <dbReference type="NCBI Taxonomy" id="9986"/>
    <lineage>
        <taxon>Eukaryota</taxon>
        <taxon>Metazoa</taxon>
        <taxon>Chordata</taxon>
        <taxon>Craniata</taxon>
        <taxon>Vertebrata</taxon>
        <taxon>Euteleostomi</taxon>
        <taxon>Mammalia</taxon>
        <taxon>Eutheria</taxon>
        <taxon>Euarchontoglires</taxon>
        <taxon>Glires</taxon>
        <taxon>Lagomorpha</taxon>
        <taxon>Leporidae</taxon>
        <taxon>Oryctolagus</taxon>
    </lineage>
</organism>
<reference evidence="2 3" key="1">
    <citation type="journal article" date="2011" name="Nature">
        <title>A high-resolution map of human evolutionary constraint using 29 mammals.</title>
        <authorList>
            <person name="Lindblad-Toh K."/>
            <person name="Garber M."/>
            <person name="Zuk O."/>
            <person name="Lin M.F."/>
            <person name="Parker B.J."/>
            <person name="Washietl S."/>
            <person name="Kheradpour P."/>
            <person name="Ernst J."/>
            <person name="Jordan G."/>
            <person name="Mauceli E."/>
            <person name="Ward L.D."/>
            <person name="Lowe C.B."/>
            <person name="Holloway A.K."/>
            <person name="Clamp M."/>
            <person name="Gnerre S."/>
            <person name="Alfoldi J."/>
            <person name="Beal K."/>
            <person name="Chang J."/>
            <person name="Clawson H."/>
            <person name="Cuff J."/>
            <person name="Di Palma F."/>
            <person name="Fitzgerald S."/>
            <person name="Flicek P."/>
            <person name="Guttman M."/>
            <person name="Hubisz M.J."/>
            <person name="Jaffe D.B."/>
            <person name="Jungreis I."/>
            <person name="Kent W.J."/>
            <person name="Kostka D."/>
            <person name="Lara M."/>
            <person name="Martins A.L."/>
            <person name="Massingham T."/>
            <person name="Moltke I."/>
            <person name="Raney B.J."/>
            <person name="Rasmussen M.D."/>
            <person name="Robinson J."/>
            <person name="Stark A."/>
            <person name="Vilella A.J."/>
            <person name="Wen J."/>
            <person name="Xie X."/>
            <person name="Zody M.C."/>
            <person name="Baldwin J."/>
            <person name="Bloom T."/>
            <person name="Chin C.W."/>
            <person name="Heiman D."/>
            <person name="Nicol R."/>
            <person name="Nusbaum C."/>
            <person name="Young S."/>
            <person name="Wilkinson J."/>
            <person name="Worley K.C."/>
            <person name="Kovar C.L."/>
            <person name="Muzny D.M."/>
            <person name="Gibbs R.A."/>
            <person name="Cree A."/>
            <person name="Dihn H.H."/>
            <person name="Fowler G."/>
            <person name="Jhangiani S."/>
            <person name="Joshi V."/>
            <person name="Lee S."/>
            <person name="Lewis L.R."/>
            <person name="Nazareth L.V."/>
            <person name="Okwuonu G."/>
            <person name="Santibanez J."/>
            <person name="Warren W.C."/>
            <person name="Mardis E.R."/>
            <person name="Weinstock G.M."/>
            <person name="Wilson R.K."/>
            <person name="Delehaunty K."/>
            <person name="Dooling D."/>
            <person name="Fronik C."/>
            <person name="Fulton L."/>
            <person name="Fulton B."/>
            <person name="Graves T."/>
            <person name="Minx P."/>
            <person name="Sodergren E."/>
            <person name="Birney E."/>
            <person name="Margulies E.H."/>
            <person name="Herrero J."/>
            <person name="Green E.D."/>
            <person name="Haussler D."/>
            <person name="Siepel A."/>
            <person name="Goldman N."/>
            <person name="Pollard K.S."/>
            <person name="Pedersen J.S."/>
            <person name="Lander E.S."/>
            <person name="Kellis M."/>
        </authorList>
    </citation>
    <scope>NUCLEOTIDE SEQUENCE [LARGE SCALE GENOMIC DNA]</scope>
    <source>
        <strain evidence="2 3">Thorbecke inbred</strain>
    </source>
</reference>
<feature type="region of interest" description="Disordered" evidence="1">
    <location>
        <begin position="87"/>
        <end position="110"/>
    </location>
</feature>
<dbReference type="InParanoid" id="U3KLZ6"/>
<accession>U3KLZ6</accession>
<feature type="region of interest" description="Disordered" evidence="1">
    <location>
        <begin position="385"/>
        <end position="463"/>
    </location>
</feature>
<dbReference type="AlphaFoldDB" id="U3KLZ6"/>
<dbReference type="Proteomes" id="UP000001811">
    <property type="component" value="Chromosome X"/>
</dbReference>
<evidence type="ECO:0000256" key="1">
    <source>
        <dbReference type="SAM" id="MobiDB-lite"/>
    </source>
</evidence>
<dbReference type="PaxDb" id="9986-ENSOCUP00000026254"/>
<dbReference type="STRING" id="9986.ENSOCUP00000026254"/>
<dbReference type="OrthoDB" id="9629060at2759"/>
<dbReference type="InterPro" id="IPR027822">
    <property type="entry name" value="DUF4641"/>
</dbReference>
<protein>
    <submittedName>
        <fullName evidence="2">Uncharacterized protein</fullName>
    </submittedName>
</protein>
<dbReference type="Ensembl" id="ENSOCUT00000033205.2">
    <property type="protein sequence ID" value="ENSOCUP00000026254.1"/>
    <property type="gene ID" value="ENSOCUG00000029215.2"/>
</dbReference>
<dbReference type="eggNOG" id="KOG3544">
    <property type="taxonomic scope" value="Eukaryota"/>
</dbReference>
<dbReference type="Bgee" id="ENSOCUG00000029215">
    <property type="expression patterns" value="Expressed in testis"/>
</dbReference>
<keyword evidence="3" id="KW-1185">Reference proteome</keyword>
<dbReference type="RefSeq" id="XP_017205159.2">
    <property type="nucleotide sequence ID" value="XM_017349670.3"/>
</dbReference>